<feature type="domain" description="PLD phosphodiesterase" evidence="1">
    <location>
        <begin position="392"/>
        <end position="419"/>
    </location>
</feature>
<keyword evidence="3" id="KW-1185">Reference proteome</keyword>
<dbReference type="InterPro" id="IPR001736">
    <property type="entry name" value="PLipase_D/transphosphatidylase"/>
</dbReference>
<dbReference type="Proteomes" id="UP001345691">
    <property type="component" value="Unassembled WGS sequence"/>
</dbReference>
<evidence type="ECO:0000313" key="2">
    <source>
        <dbReference type="EMBL" id="KAK5067214.1"/>
    </source>
</evidence>
<dbReference type="InterPro" id="IPR025202">
    <property type="entry name" value="PLD-like_dom"/>
</dbReference>
<dbReference type="EMBL" id="JAVRRF010000002">
    <property type="protein sequence ID" value="KAK5067214.1"/>
    <property type="molecule type" value="Genomic_DNA"/>
</dbReference>
<dbReference type="Gene3D" id="3.30.870.10">
    <property type="entry name" value="Endonuclease Chain A"/>
    <property type="match status" value="2"/>
</dbReference>
<dbReference type="SUPFAM" id="SSF56024">
    <property type="entry name" value="Phospholipase D/nuclease"/>
    <property type="match status" value="2"/>
</dbReference>
<name>A0ABR0JP67_9EURO</name>
<protein>
    <recommendedName>
        <fullName evidence="1">PLD phosphodiesterase domain-containing protein</fullName>
    </recommendedName>
</protein>
<reference evidence="2 3" key="1">
    <citation type="submission" date="2023-08" db="EMBL/GenBank/DDBJ databases">
        <title>Black Yeasts Isolated from many extreme environments.</title>
        <authorList>
            <person name="Coleine C."/>
            <person name="Stajich J.E."/>
            <person name="Selbmann L."/>
        </authorList>
    </citation>
    <scope>NUCLEOTIDE SEQUENCE [LARGE SCALE GENOMIC DNA]</scope>
    <source>
        <strain evidence="2 3">CCFEE 6328</strain>
    </source>
</reference>
<dbReference type="CDD" id="cd00138">
    <property type="entry name" value="PLDc_SF"/>
    <property type="match status" value="2"/>
</dbReference>
<dbReference type="PANTHER" id="PTHR21248:SF11">
    <property type="entry name" value="PLD PHOSPHODIESTERASE DOMAIN-CONTAINING PROTEIN"/>
    <property type="match status" value="1"/>
</dbReference>
<feature type="domain" description="PLD phosphodiesterase" evidence="1">
    <location>
        <begin position="156"/>
        <end position="183"/>
    </location>
</feature>
<dbReference type="Pfam" id="PF13091">
    <property type="entry name" value="PLDc_2"/>
    <property type="match status" value="1"/>
</dbReference>
<proteinExistence type="predicted"/>
<gene>
    <name evidence="2" type="ORF">LTR69_001201</name>
</gene>
<dbReference type="PROSITE" id="PS50035">
    <property type="entry name" value="PLD"/>
    <property type="match status" value="2"/>
</dbReference>
<evidence type="ECO:0000313" key="3">
    <source>
        <dbReference type="Proteomes" id="UP001345691"/>
    </source>
</evidence>
<organism evidence="2 3">
    <name type="scientific">Exophiala sideris</name>
    <dbReference type="NCBI Taxonomy" id="1016849"/>
    <lineage>
        <taxon>Eukaryota</taxon>
        <taxon>Fungi</taxon>
        <taxon>Dikarya</taxon>
        <taxon>Ascomycota</taxon>
        <taxon>Pezizomycotina</taxon>
        <taxon>Eurotiomycetes</taxon>
        <taxon>Chaetothyriomycetidae</taxon>
        <taxon>Chaetothyriales</taxon>
        <taxon>Herpotrichiellaceae</taxon>
        <taxon>Exophiala</taxon>
    </lineage>
</organism>
<accession>A0ABR0JP67</accession>
<dbReference type="PANTHER" id="PTHR21248">
    <property type="entry name" value="CARDIOLIPIN SYNTHASE"/>
    <property type="match status" value="1"/>
</dbReference>
<dbReference type="SMART" id="SM00155">
    <property type="entry name" value="PLDc"/>
    <property type="match status" value="2"/>
</dbReference>
<evidence type="ECO:0000259" key="1">
    <source>
        <dbReference type="PROSITE" id="PS50035"/>
    </source>
</evidence>
<sequence length="453" mass="50110">MEDDSTMPLVARSSPQAFPGFDSDYVREVSEGRRASSTPLLMTTGTGYSIHKSLIIPSIIAANSEVILVTCFWAPSATRDAINQALKELSAKAMATGSKISVQICFSSSSLAQNMLLPTPKSGQRYPPAAWSKLGLPEQREIPGLNLRVIRKFFWPFGMIHSKYVIVDRKLAIFPSCNVSWERWYEVAVSMKGPVVDHLVSFHRDFWSDEHISPASDYHTEDNTPDFAFVGNADSSLHNPARLDADVVPTTLLPSPHSPTLLPGYLRPRAVISHCPCVPEAPSSFPQTPLLTTTYHLLSTARSNITMLTPNVTEPTILDLLWGALERGVNVCLWTNRNLMTTEQLVTAGTTTPRCIQTLKSQSRTLRGRLEVFYFDDGAGARTVPADELEVTPIKLHAKVTIVDGREMMIGSGNMDVASWRTSQELGVLLGSMEVVEKFGRQWKYSDLLKDTD</sequence>
<comment type="caution">
    <text evidence="2">The sequence shown here is derived from an EMBL/GenBank/DDBJ whole genome shotgun (WGS) entry which is preliminary data.</text>
</comment>